<dbReference type="InterPro" id="IPR001611">
    <property type="entry name" value="Leu-rich_rpt"/>
</dbReference>
<protein>
    <submittedName>
        <fullName evidence="7">Uncharacterized protein</fullName>
    </submittedName>
</protein>
<dbReference type="SMART" id="SM00369">
    <property type="entry name" value="LRR_TYP"/>
    <property type="match status" value="5"/>
</dbReference>
<proteinExistence type="predicted"/>
<dbReference type="SMART" id="SM00013">
    <property type="entry name" value="LRRNT"/>
    <property type="match status" value="1"/>
</dbReference>
<evidence type="ECO:0000259" key="5">
    <source>
        <dbReference type="SMART" id="SM00013"/>
    </source>
</evidence>
<dbReference type="PANTHER" id="PTHR24369">
    <property type="entry name" value="ANTIGEN BSP, PUTATIVE-RELATED"/>
    <property type="match status" value="1"/>
</dbReference>
<reference evidence="7" key="1">
    <citation type="submission" date="2022-08" db="UniProtKB">
        <authorList>
            <consortium name="EnsemblMetazoa"/>
        </authorList>
    </citation>
    <scope>IDENTIFICATION</scope>
    <source>
        <strain evidence="7">05x7-T-G4-1.051#20</strain>
    </source>
</reference>
<evidence type="ECO:0000256" key="1">
    <source>
        <dbReference type="ARBA" id="ARBA00022614"/>
    </source>
</evidence>
<dbReference type="InterPro" id="IPR000483">
    <property type="entry name" value="Cys-rich_flank_reg_C"/>
</dbReference>
<evidence type="ECO:0000313" key="8">
    <source>
        <dbReference type="Proteomes" id="UP000005408"/>
    </source>
</evidence>
<name>A0A8W8LY21_MAGGI</name>
<dbReference type="PANTHER" id="PTHR24369:SF210">
    <property type="entry name" value="CHAOPTIN-RELATED"/>
    <property type="match status" value="1"/>
</dbReference>
<organism evidence="7 8">
    <name type="scientific">Magallana gigas</name>
    <name type="common">Pacific oyster</name>
    <name type="synonym">Crassostrea gigas</name>
    <dbReference type="NCBI Taxonomy" id="29159"/>
    <lineage>
        <taxon>Eukaryota</taxon>
        <taxon>Metazoa</taxon>
        <taxon>Spiralia</taxon>
        <taxon>Lophotrochozoa</taxon>
        <taxon>Mollusca</taxon>
        <taxon>Bivalvia</taxon>
        <taxon>Autobranchia</taxon>
        <taxon>Pteriomorphia</taxon>
        <taxon>Ostreida</taxon>
        <taxon>Ostreoidea</taxon>
        <taxon>Ostreidae</taxon>
        <taxon>Magallana</taxon>
    </lineage>
</organism>
<evidence type="ECO:0000256" key="3">
    <source>
        <dbReference type="ARBA" id="ARBA00022737"/>
    </source>
</evidence>
<keyword evidence="8" id="KW-1185">Reference proteome</keyword>
<dbReference type="InterPro" id="IPR000372">
    <property type="entry name" value="LRRNT"/>
</dbReference>
<feature type="signal peptide" evidence="4">
    <location>
        <begin position="1"/>
        <end position="35"/>
    </location>
</feature>
<feature type="chain" id="PRO_5036452087" evidence="4">
    <location>
        <begin position="36"/>
        <end position="420"/>
    </location>
</feature>
<dbReference type="Pfam" id="PF13855">
    <property type="entry name" value="LRR_8"/>
    <property type="match status" value="2"/>
</dbReference>
<dbReference type="InterPro" id="IPR032675">
    <property type="entry name" value="LRR_dom_sf"/>
</dbReference>
<dbReference type="GO" id="GO:0005886">
    <property type="term" value="C:plasma membrane"/>
    <property type="evidence" value="ECO:0007669"/>
    <property type="project" value="TreeGrafter"/>
</dbReference>
<dbReference type="SUPFAM" id="SSF52058">
    <property type="entry name" value="L domain-like"/>
    <property type="match status" value="1"/>
</dbReference>
<dbReference type="PROSITE" id="PS51450">
    <property type="entry name" value="LRR"/>
    <property type="match status" value="1"/>
</dbReference>
<feature type="domain" description="LRRNT" evidence="5">
    <location>
        <begin position="37"/>
        <end position="70"/>
    </location>
</feature>
<keyword evidence="3" id="KW-0677">Repeat</keyword>
<dbReference type="SMART" id="SM00082">
    <property type="entry name" value="LRRCT"/>
    <property type="match status" value="1"/>
</dbReference>
<keyword evidence="2 4" id="KW-0732">Signal</keyword>
<accession>A0A8W8LY21</accession>
<evidence type="ECO:0000313" key="7">
    <source>
        <dbReference type="EnsemblMetazoa" id="G30365.1:cds"/>
    </source>
</evidence>
<evidence type="ECO:0000259" key="6">
    <source>
        <dbReference type="SMART" id="SM00082"/>
    </source>
</evidence>
<feature type="domain" description="LRRCT" evidence="6">
    <location>
        <begin position="366"/>
        <end position="418"/>
    </location>
</feature>
<sequence>MNDSFNSKVKTQRSVSMSTLLLIVCGVWWTVTVDSQSCPSPCYCRPPGQVFCNGTGISEIPDNIPTDTKILYIGDNPIHEIKKGSLLKLVNLNALDASGARLKEGSIEPGALDLPSLTDVDLSMTDYTTIPKVLPKIMDTFRMMQGNLKTIQSDSFNLYPKIVYLDLSNNEISKIQPGAFDPLVAMTTLYIGFNKLTDASVPWPPNAFSKCRSINSIDFRFNQMQSILNDIPTCIQHLCYVGNQIKTLPSFGFKDLVNLQTLAFWQGQVETIEDNAFHGLDKLTLLDFMQDHIKSTLTNNTFVGLSSVDTLYLDLNNISHIEPGALYPLKSMGSLWLQSNQLSTLKPEVLDTSHLTKLNTLFIDSNPWNCDCNLRWLREKMDHAPYVIQDPHLIVCSGPPKVAGKAWDELKPSDFVCNEE</sequence>
<dbReference type="InterPro" id="IPR003591">
    <property type="entry name" value="Leu-rich_rpt_typical-subtyp"/>
</dbReference>
<evidence type="ECO:0000256" key="2">
    <source>
        <dbReference type="ARBA" id="ARBA00022729"/>
    </source>
</evidence>
<evidence type="ECO:0000256" key="4">
    <source>
        <dbReference type="SAM" id="SignalP"/>
    </source>
</evidence>
<dbReference type="AlphaFoldDB" id="A0A8W8LY21"/>
<keyword evidence="1" id="KW-0433">Leucine-rich repeat</keyword>
<dbReference type="Gene3D" id="3.80.10.10">
    <property type="entry name" value="Ribonuclease Inhibitor"/>
    <property type="match status" value="4"/>
</dbReference>
<dbReference type="Proteomes" id="UP000005408">
    <property type="component" value="Unassembled WGS sequence"/>
</dbReference>
<dbReference type="InterPro" id="IPR050541">
    <property type="entry name" value="LRR_TM_domain-containing"/>
</dbReference>
<dbReference type="EnsemblMetazoa" id="G30365.1">
    <property type="protein sequence ID" value="G30365.1:cds"/>
    <property type="gene ID" value="G30365"/>
</dbReference>